<dbReference type="Gene3D" id="3.30.40.10">
    <property type="entry name" value="Zinc/RING finger domain, C3HC4 (zinc finger)"/>
    <property type="match status" value="1"/>
</dbReference>
<evidence type="ECO:0000256" key="3">
    <source>
        <dbReference type="PROSITE-ProRule" id="PRU00175"/>
    </source>
</evidence>
<dbReference type="InterPro" id="IPR013083">
    <property type="entry name" value="Znf_RING/FYVE/PHD"/>
</dbReference>
<evidence type="ECO:0000313" key="6">
    <source>
        <dbReference type="EMBL" id="OQR78035.1"/>
    </source>
</evidence>
<keyword evidence="1 3" id="KW-0479">Metal-binding</keyword>
<dbReference type="AlphaFoldDB" id="A0A1V9XX14"/>
<feature type="region of interest" description="Disordered" evidence="4">
    <location>
        <begin position="298"/>
        <end position="328"/>
    </location>
</feature>
<dbReference type="Pfam" id="PF13920">
    <property type="entry name" value="zf-C3HC4_3"/>
    <property type="match status" value="1"/>
</dbReference>
<name>A0A1V9XX14_9ACAR</name>
<protein>
    <recommendedName>
        <fullName evidence="5">RING-type domain-containing protein</fullName>
    </recommendedName>
</protein>
<organism evidence="6 7">
    <name type="scientific">Tropilaelaps mercedesae</name>
    <dbReference type="NCBI Taxonomy" id="418985"/>
    <lineage>
        <taxon>Eukaryota</taxon>
        <taxon>Metazoa</taxon>
        <taxon>Ecdysozoa</taxon>
        <taxon>Arthropoda</taxon>
        <taxon>Chelicerata</taxon>
        <taxon>Arachnida</taxon>
        <taxon>Acari</taxon>
        <taxon>Parasitiformes</taxon>
        <taxon>Mesostigmata</taxon>
        <taxon>Gamasina</taxon>
        <taxon>Dermanyssoidea</taxon>
        <taxon>Laelapidae</taxon>
        <taxon>Tropilaelaps</taxon>
    </lineage>
</organism>
<evidence type="ECO:0000256" key="1">
    <source>
        <dbReference type="ARBA" id="ARBA00022771"/>
    </source>
</evidence>
<reference evidence="6 7" key="1">
    <citation type="journal article" date="2017" name="Gigascience">
        <title>Draft genome of the honey bee ectoparasitic mite, Tropilaelaps mercedesae, is shaped by the parasitic life history.</title>
        <authorList>
            <person name="Dong X."/>
            <person name="Armstrong S.D."/>
            <person name="Xia D."/>
            <person name="Makepeace B.L."/>
            <person name="Darby A.C."/>
            <person name="Kadowaki T."/>
        </authorList>
    </citation>
    <scope>NUCLEOTIDE SEQUENCE [LARGE SCALE GENOMIC DNA]</scope>
    <source>
        <strain evidence="6">Wuxi-XJTLU</strain>
    </source>
</reference>
<feature type="compositionally biased region" description="Low complexity" evidence="4">
    <location>
        <begin position="433"/>
        <end position="442"/>
    </location>
</feature>
<keyword evidence="7" id="KW-1185">Reference proteome</keyword>
<evidence type="ECO:0000256" key="2">
    <source>
        <dbReference type="ARBA" id="ARBA00022833"/>
    </source>
</evidence>
<evidence type="ECO:0000313" key="7">
    <source>
        <dbReference type="Proteomes" id="UP000192247"/>
    </source>
</evidence>
<evidence type="ECO:0000256" key="4">
    <source>
        <dbReference type="SAM" id="MobiDB-lite"/>
    </source>
</evidence>
<keyword evidence="2" id="KW-0862">Zinc</keyword>
<dbReference type="STRING" id="418985.A0A1V9XX14"/>
<dbReference type="OrthoDB" id="6381204at2759"/>
<accession>A0A1V9XX14</accession>
<dbReference type="PROSITE" id="PS50089">
    <property type="entry name" value="ZF_RING_2"/>
    <property type="match status" value="1"/>
</dbReference>
<proteinExistence type="predicted"/>
<feature type="region of interest" description="Disordered" evidence="4">
    <location>
        <begin position="433"/>
        <end position="457"/>
    </location>
</feature>
<sequence length="698" mass="78781">MPGKAVSSALMKPLVVLALPGMYLVYKINEFKRHQQEVNRRKVTERELANLNSKIVSTIVIVAQDYTQLGGESPKIVKPYDIPVKTTKKEKIESRIPKWNFLRRWRSLSKSKVAESLEDRDLDKNIKLILDKADKLLNKLDEHEPELAGSQDEECVICVGAKATMQTFPCGHRVVCRKCFVKTIQMAVSQRMLPLRCVICRTKIIRLKQTTGGFATPACHTPHLANTRACLLRQPGAIDPEGFGRSPFLTPEDYEKPQSVKQYTRQECRFHRHWKNKVAAAPLPQDVTDMLIVPEADKATRTSPLKEDRHKKLSQKGDLPHLPTPPRKNDIKLCPASSIQPLSPTIIVDNSRNFQDNNASPPLLKEAKDAFSKDRRPFRLEGVAKDRRKIHAVAEKELEMIPLVRLDKPPSPLKRRASRTNIGIAGNSISVGSSSSNLSSASTPEICVTPPGEEEEETHLIITTQPIKKLEYRTERYSLPSIPPPKLTLVDPQKGDRQLSILDNAIDEEDELLLTLDNEGFAENSNMVETNRQRVPQKATPPTEVRIAPPPDFRRRSHRIAPETRLQKHYHPTTRFEKFKHYHVRQPLPLFPIPEREEVQETIELRDRSADAQVATQAFYKVDDKMAVSQSIPLISADNMVTVGGSFLNSATRTKMALLSSFKQLRSKSPLKAFGVRSRKTVVPLLDVGTSAHNNVNM</sequence>
<evidence type="ECO:0000259" key="5">
    <source>
        <dbReference type="PROSITE" id="PS50089"/>
    </source>
</evidence>
<feature type="compositionally biased region" description="Basic and acidic residues" evidence="4">
    <location>
        <begin position="298"/>
        <end position="310"/>
    </location>
</feature>
<comment type="caution">
    <text evidence="6">The sequence shown here is derived from an EMBL/GenBank/DDBJ whole genome shotgun (WGS) entry which is preliminary data.</text>
</comment>
<dbReference type="InParanoid" id="A0A1V9XX14"/>
<dbReference type="Proteomes" id="UP000192247">
    <property type="component" value="Unassembled WGS sequence"/>
</dbReference>
<feature type="domain" description="RING-type" evidence="5">
    <location>
        <begin position="155"/>
        <end position="201"/>
    </location>
</feature>
<dbReference type="EMBL" id="MNPL01002712">
    <property type="protein sequence ID" value="OQR78035.1"/>
    <property type="molecule type" value="Genomic_DNA"/>
</dbReference>
<keyword evidence="1 3" id="KW-0863">Zinc-finger</keyword>
<dbReference type="GO" id="GO:0008270">
    <property type="term" value="F:zinc ion binding"/>
    <property type="evidence" value="ECO:0007669"/>
    <property type="project" value="UniProtKB-KW"/>
</dbReference>
<dbReference type="SUPFAM" id="SSF57850">
    <property type="entry name" value="RING/U-box"/>
    <property type="match status" value="1"/>
</dbReference>
<feature type="region of interest" description="Disordered" evidence="4">
    <location>
        <begin position="530"/>
        <end position="555"/>
    </location>
</feature>
<dbReference type="InterPro" id="IPR001841">
    <property type="entry name" value="Znf_RING"/>
</dbReference>
<gene>
    <name evidence="6" type="ORF">BIW11_06676</name>
</gene>